<accession>A0A820QKW4</accession>
<dbReference type="AlphaFoldDB" id="A0A820QKW4"/>
<protein>
    <submittedName>
        <fullName evidence="1">Uncharacterized protein</fullName>
    </submittedName>
</protein>
<evidence type="ECO:0000313" key="2">
    <source>
        <dbReference type="Proteomes" id="UP000663866"/>
    </source>
</evidence>
<organism evidence="1 2">
    <name type="scientific">Rotaria magnacalcarata</name>
    <dbReference type="NCBI Taxonomy" id="392030"/>
    <lineage>
        <taxon>Eukaryota</taxon>
        <taxon>Metazoa</taxon>
        <taxon>Spiralia</taxon>
        <taxon>Gnathifera</taxon>
        <taxon>Rotifera</taxon>
        <taxon>Eurotatoria</taxon>
        <taxon>Bdelloidea</taxon>
        <taxon>Philodinida</taxon>
        <taxon>Philodinidae</taxon>
        <taxon>Rotaria</taxon>
    </lineage>
</organism>
<proteinExistence type="predicted"/>
<keyword evidence="2" id="KW-1185">Reference proteome</keyword>
<dbReference type="EMBL" id="CAJOBG010042912">
    <property type="protein sequence ID" value="CAF4423114.1"/>
    <property type="molecule type" value="Genomic_DNA"/>
</dbReference>
<comment type="caution">
    <text evidence="1">The sequence shown here is derived from an EMBL/GenBank/DDBJ whole genome shotgun (WGS) entry which is preliminary data.</text>
</comment>
<evidence type="ECO:0000313" key="1">
    <source>
        <dbReference type="EMBL" id="CAF4423114.1"/>
    </source>
</evidence>
<gene>
    <name evidence="1" type="ORF">OVN521_LOCUS36221</name>
</gene>
<feature type="non-terminal residue" evidence="1">
    <location>
        <position position="1"/>
    </location>
</feature>
<reference evidence="1" key="1">
    <citation type="submission" date="2021-02" db="EMBL/GenBank/DDBJ databases">
        <authorList>
            <person name="Nowell W R."/>
        </authorList>
    </citation>
    <scope>NUCLEOTIDE SEQUENCE</scope>
</reference>
<sequence length="19" mass="2097">LRHACKSCGGVGFGIHLWR</sequence>
<name>A0A820QKW4_9BILA</name>
<dbReference type="Proteomes" id="UP000663866">
    <property type="component" value="Unassembled WGS sequence"/>
</dbReference>